<dbReference type="AlphaFoldDB" id="A0A9Q0R3G6"/>
<dbReference type="OrthoDB" id="6474464at2759"/>
<dbReference type="Pfam" id="PF04724">
    <property type="entry name" value="Glyco_transf_17"/>
    <property type="match status" value="2"/>
</dbReference>
<accession>A0A9Q0R3G6</accession>
<dbReference type="PANTHER" id="PTHR12224">
    <property type="entry name" value="BETA-1,4-MANNOSYL-GLYCOPROTEIN BETA-1,4-N-ACETYLGLUCOSAMINYL-TRANSFERASE"/>
    <property type="match status" value="1"/>
</dbReference>
<dbReference type="GO" id="GO:0006044">
    <property type="term" value="P:N-acetylglucosamine metabolic process"/>
    <property type="evidence" value="ECO:0007669"/>
    <property type="project" value="TreeGrafter"/>
</dbReference>
<evidence type="ECO:0000313" key="2">
    <source>
        <dbReference type="Proteomes" id="UP001141806"/>
    </source>
</evidence>
<proteinExistence type="predicted"/>
<keyword evidence="2" id="KW-1185">Reference proteome</keyword>
<dbReference type="InterPro" id="IPR006813">
    <property type="entry name" value="Glyco_trans_17"/>
</dbReference>
<dbReference type="EMBL" id="JAMYWD010000001">
    <property type="protein sequence ID" value="KAJ4981525.1"/>
    <property type="molecule type" value="Genomic_DNA"/>
</dbReference>
<name>A0A9Q0R3G6_9MAGN</name>
<dbReference type="GO" id="GO:0003830">
    <property type="term" value="F:beta-1,4-mannosylglycoprotein 4-beta-N-acetylglucosaminyltransferase activity"/>
    <property type="evidence" value="ECO:0007669"/>
    <property type="project" value="InterPro"/>
</dbReference>
<dbReference type="GO" id="GO:0016020">
    <property type="term" value="C:membrane"/>
    <property type="evidence" value="ECO:0007669"/>
    <property type="project" value="InterPro"/>
</dbReference>
<dbReference type="Proteomes" id="UP001141806">
    <property type="component" value="Unassembled WGS sequence"/>
</dbReference>
<protein>
    <submittedName>
        <fullName evidence="1">Uncharacterized protein</fullName>
    </submittedName>
</protein>
<gene>
    <name evidence="1" type="ORF">NE237_032362</name>
</gene>
<dbReference type="PANTHER" id="PTHR12224:SF25">
    <property type="entry name" value="BETA-1,4-N-ACETYLGLUCOSAMINYLTRANSFERASE FAMILY PROTEIN"/>
    <property type="match status" value="1"/>
</dbReference>
<sequence length="236" mass="28236">MHQLCNLQDWSLHSQPRHIFDTIIFSNELEFLEIRWHELMPYVSKFGKIVYGVIPGRIAKPSSHENPFNLNSEQYGSMNALIHTNGIPSMNTMKLLQWCEGILSKMHLQFRRCMFSFEFPVDFNGWRATVNIYNPRTNYGHYRWSILILYDAGWHCSFCFRHIQEFILKMTAYKRIQKMICTRDDLFDMLLEEYSFQELIKKLDNVDKFRCLLPGGCLQRSNMTEIENLRQFSFFD</sequence>
<reference evidence="1" key="1">
    <citation type="journal article" date="2023" name="Plant J.">
        <title>The genome of the king protea, Protea cynaroides.</title>
        <authorList>
            <person name="Chang J."/>
            <person name="Duong T.A."/>
            <person name="Schoeman C."/>
            <person name="Ma X."/>
            <person name="Roodt D."/>
            <person name="Barker N."/>
            <person name="Li Z."/>
            <person name="Van de Peer Y."/>
            <person name="Mizrachi E."/>
        </authorList>
    </citation>
    <scope>NUCLEOTIDE SEQUENCE</scope>
    <source>
        <tissue evidence="1">Young leaves</tissue>
    </source>
</reference>
<evidence type="ECO:0000313" key="1">
    <source>
        <dbReference type="EMBL" id="KAJ4981525.1"/>
    </source>
</evidence>
<comment type="caution">
    <text evidence="1">The sequence shown here is derived from an EMBL/GenBank/DDBJ whole genome shotgun (WGS) entry which is preliminary data.</text>
</comment>
<organism evidence="1 2">
    <name type="scientific">Protea cynaroides</name>
    <dbReference type="NCBI Taxonomy" id="273540"/>
    <lineage>
        <taxon>Eukaryota</taxon>
        <taxon>Viridiplantae</taxon>
        <taxon>Streptophyta</taxon>
        <taxon>Embryophyta</taxon>
        <taxon>Tracheophyta</taxon>
        <taxon>Spermatophyta</taxon>
        <taxon>Magnoliopsida</taxon>
        <taxon>Proteales</taxon>
        <taxon>Proteaceae</taxon>
        <taxon>Protea</taxon>
    </lineage>
</organism>